<sequence length="320" mass="35700">MMLIRIWSVLFFIILFISTGVYAVEGTEIEPEKILQPVEPTVGSWTFSGMVTNESGERYGYFFQIQRQGSDFHAKTALIDGQTNKLVLFYEGSEKIDKSTQLNWHVGRSFIRYNPINDSWVFGVKAENEKGFNFKVDMLKQANVNNAHETLVLRPGVELQALQTSRLNGHVQTGTGNKEQFVTGNNAWFGKLWFSKHQKSSHDISTTFCRLSDDNGFYSANLKEADATGAAVAGWRDALGNKVKMSQFLSIKSIAKDQCLLSLGLPKLNLKVLNTLQEVDNSPLSIAGFSKENPRGFCFVTEQSFAQMEEPIEEAAAAAS</sequence>
<proteinExistence type="predicted"/>
<reference evidence="1" key="1">
    <citation type="submission" date="2021-11" db="EMBL/GenBank/DDBJ databases">
        <title>Legionella maioricencis sp. nov., a new species isolated from hot water samples in Mallorca.</title>
        <authorList>
            <person name="Crespi S."/>
            <person name="Drasar V."/>
            <person name="Salva-Serra F."/>
            <person name="Jaen-Luchoro D."/>
            <person name="Pineiro-Iglesias B."/>
            <person name="Aliaga F."/>
            <person name="Fernandez-Juarez V."/>
            <person name="Coll G."/>
            <person name="Moore E.R.B."/>
            <person name="Bennasar-Figueras A."/>
        </authorList>
    </citation>
    <scope>NUCLEOTIDE SEQUENCE</scope>
    <source>
        <strain evidence="1">HCPI-6</strain>
    </source>
</reference>
<gene>
    <name evidence="1" type="ORF">LOX96_00270</name>
</gene>
<dbReference type="RefSeq" id="WP_250420013.1">
    <property type="nucleotide sequence ID" value="NZ_JAJKBJ010000001.1"/>
</dbReference>
<dbReference type="EMBL" id="JAJKBJ010000001">
    <property type="protein sequence ID" value="MCL9682526.1"/>
    <property type="molecule type" value="Genomic_DNA"/>
</dbReference>
<keyword evidence="2" id="KW-1185">Reference proteome</keyword>
<organism evidence="1 2">
    <name type="scientific">Legionella maioricensis</name>
    <dbReference type="NCBI Taxonomy" id="2896528"/>
    <lineage>
        <taxon>Bacteria</taxon>
        <taxon>Pseudomonadati</taxon>
        <taxon>Pseudomonadota</taxon>
        <taxon>Gammaproteobacteria</taxon>
        <taxon>Legionellales</taxon>
        <taxon>Legionellaceae</taxon>
        <taxon>Legionella</taxon>
    </lineage>
</organism>
<evidence type="ECO:0000313" key="1">
    <source>
        <dbReference type="EMBL" id="MCL9682526.1"/>
    </source>
</evidence>
<evidence type="ECO:0000313" key="2">
    <source>
        <dbReference type="Proteomes" id="UP001139721"/>
    </source>
</evidence>
<accession>A0A9X2CXF1</accession>
<comment type="caution">
    <text evidence="1">The sequence shown here is derived from an EMBL/GenBank/DDBJ whole genome shotgun (WGS) entry which is preliminary data.</text>
</comment>
<protein>
    <submittedName>
        <fullName evidence="1">Uncharacterized protein</fullName>
    </submittedName>
</protein>
<dbReference type="AlphaFoldDB" id="A0A9X2CXF1"/>
<dbReference type="Proteomes" id="UP001139721">
    <property type="component" value="Unassembled WGS sequence"/>
</dbReference>
<name>A0A9X2CXF1_9GAMM</name>